<evidence type="ECO:0000313" key="4">
    <source>
        <dbReference type="Proteomes" id="UP000286746"/>
    </source>
</evidence>
<evidence type="ECO:0000259" key="2">
    <source>
        <dbReference type="Pfam" id="PF14258"/>
    </source>
</evidence>
<keyword evidence="1" id="KW-0472">Membrane</keyword>
<dbReference type="AlphaFoldDB" id="A0A401W7W2"/>
<sequence length="408" mass="42874">MSATTAGTTSLAPTTRRLWTRSRGLLAGLLVLLLGGVGLALLRSGDQHGRLDPRSVDRYGSGAVAALLADHGVDTRVVTTTEEAAAAAGPDTTVLVADPNLLTRRQLGSLHQAVGRTAGRTVLLTPGPAALDVFAPGTEARTPTDVKPLPPGCALPAARSAGDAELGGLRYSTSARTADRCYPSDGAATLLRLPSTAGGDTVLLGAPDIFYNRNLTERGNASLALQLLGSHKHLVWYLPSVSDPSSTQDGRRGFFDLIPSGWRWALLQLLVAAALAGFWRARRLGPLVPERLPVTVPAAETTEGHARLYQRAGARDRAADVLRASTRARLAPLTGVSPTHAHTPDILLPAVSARLPSDAETGTALHSLLFGPAPADDKALVTLADQLDHLERSILSPERHDPREHPDS</sequence>
<dbReference type="Proteomes" id="UP000286746">
    <property type="component" value="Unassembled WGS sequence"/>
</dbReference>
<keyword evidence="4" id="KW-1185">Reference proteome</keyword>
<reference evidence="3 4" key="1">
    <citation type="submission" date="2018-11" db="EMBL/GenBank/DDBJ databases">
        <title>Whole genome sequence of Streptomyces paromomycinus NBRC 15454(T).</title>
        <authorList>
            <person name="Komaki H."/>
            <person name="Tamura T."/>
        </authorList>
    </citation>
    <scope>NUCLEOTIDE SEQUENCE [LARGE SCALE GENOMIC DNA]</scope>
    <source>
        <strain evidence="3 4">NBRC 15454</strain>
    </source>
</reference>
<dbReference type="InterPro" id="IPR025646">
    <property type="entry name" value="DUF4350"/>
</dbReference>
<comment type="caution">
    <text evidence="3">The sequence shown here is derived from an EMBL/GenBank/DDBJ whole genome shotgun (WGS) entry which is preliminary data.</text>
</comment>
<dbReference type="RefSeq" id="WP_125056005.1">
    <property type="nucleotide sequence ID" value="NZ_BHZD01000001.1"/>
</dbReference>
<protein>
    <recommendedName>
        <fullName evidence="2">DUF4350 domain-containing protein</fullName>
    </recommendedName>
</protein>
<feature type="transmembrane region" description="Helical" evidence="1">
    <location>
        <begin position="24"/>
        <end position="42"/>
    </location>
</feature>
<keyword evidence="1" id="KW-1133">Transmembrane helix</keyword>
<accession>A0A401W7W2</accession>
<organism evidence="3 4">
    <name type="scientific">Streptomyces paromomycinus</name>
    <name type="common">Streptomyces rimosus subsp. paromomycinus</name>
    <dbReference type="NCBI Taxonomy" id="92743"/>
    <lineage>
        <taxon>Bacteria</taxon>
        <taxon>Bacillati</taxon>
        <taxon>Actinomycetota</taxon>
        <taxon>Actinomycetes</taxon>
        <taxon>Kitasatosporales</taxon>
        <taxon>Streptomycetaceae</taxon>
        <taxon>Streptomyces</taxon>
    </lineage>
</organism>
<dbReference type="EMBL" id="BHZD01000001">
    <property type="protein sequence ID" value="GCD45414.1"/>
    <property type="molecule type" value="Genomic_DNA"/>
</dbReference>
<evidence type="ECO:0000313" key="3">
    <source>
        <dbReference type="EMBL" id="GCD45414.1"/>
    </source>
</evidence>
<proteinExistence type="predicted"/>
<name>A0A401W7W2_STREY</name>
<keyword evidence="1" id="KW-0812">Transmembrane</keyword>
<feature type="domain" description="DUF4350" evidence="2">
    <location>
        <begin position="54"/>
        <end position="228"/>
    </location>
</feature>
<dbReference type="Pfam" id="PF14258">
    <property type="entry name" value="DUF4350"/>
    <property type="match status" value="1"/>
</dbReference>
<evidence type="ECO:0000256" key="1">
    <source>
        <dbReference type="SAM" id="Phobius"/>
    </source>
</evidence>
<gene>
    <name evidence="3" type="ORF">GKJPGBOP_05141</name>
</gene>